<evidence type="ECO:0000313" key="2">
    <source>
        <dbReference type="Proteomes" id="UP000283745"/>
    </source>
</evidence>
<dbReference type="Pfam" id="PF15919">
    <property type="entry name" value="HicB_lk_antitox"/>
    <property type="match status" value="1"/>
</dbReference>
<dbReference type="SUPFAM" id="SSF143100">
    <property type="entry name" value="TTHA1013/TTHA0281-like"/>
    <property type="match status" value="1"/>
</dbReference>
<reference evidence="1 2" key="1">
    <citation type="submission" date="2018-08" db="EMBL/GenBank/DDBJ databases">
        <title>A genome reference for cultivated species of the human gut microbiota.</title>
        <authorList>
            <person name="Zou Y."/>
            <person name="Xue W."/>
            <person name="Luo G."/>
        </authorList>
    </citation>
    <scope>NUCLEOTIDE SEQUENCE [LARGE SCALE GENOMIC DNA]</scope>
    <source>
        <strain evidence="1 2">AM28-23</strain>
    </source>
</reference>
<dbReference type="Proteomes" id="UP000283745">
    <property type="component" value="Unassembled WGS sequence"/>
</dbReference>
<proteinExistence type="predicted"/>
<evidence type="ECO:0000313" key="1">
    <source>
        <dbReference type="EMBL" id="RHE39196.1"/>
    </source>
</evidence>
<dbReference type="Gene3D" id="3.30.160.250">
    <property type="match status" value="1"/>
</dbReference>
<protein>
    <submittedName>
        <fullName evidence="1">Type II toxin-antitoxin system HicB family antitoxin</fullName>
    </submittedName>
</protein>
<dbReference type="PANTHER" id="PTHR34504">
    <property type="entry name" value="ANTITOXIN HICB"/>
    <property type="match status" value="1"/>
</dbReference>
<dbReference type="AlphaFoldDB" id="A0A414J473"/>
<dbReference type="PANTHER" id="PTHR34504:SF2">
    <property type="entry name" value="UPF0150 PROTEIN SSL0259"/>
    <property type="match status" value="1"/>
</dbReference>
<dbReference type="InterPro" id="IPR031807">
    <property type="entry name" value="HicB-like"/>
</dbReference>
<organism evidence="1 2">
    <name type="scientific">Blautia obeum</name>
    <dbReference type="NCBI Taxonomy" id="40520"/>
    <lineage>
        <taxon>Bacteria</taxon>
        <taxon>Bacillati</taxon>
        <taxon>Bacillota</taxon>
        <taxon>Clostridia</taxon>
        <taxon>Lachnospirales</taxon>
        <taxon>Lachnospiraceae</taxon>
        <taxon>Blautia</taxon>
    </lineage>
</organism>
<dbReference type="InterPro" id="IPR051404">
    <property type="entry name" value="TA_system_antitoxin"/>
</dbReference>
<dbReference type="InterPro" id="IPR035069">
    <property type="entry name" value="TTHA1013/TTHA0281-like"/>
</dbReference>
<accession>A0A414J473</accession>
<comment type="caution">
    <text evidence="1">The sequence shown here is derived from an EMBL/GenBank/DDBJ whole genome shotgun (WGS) entry which is preliminary data.</text>
</comment>
<sequence length="68" mass="7681">MNYCIVMKYSAKENCYIVTVPDLLGCMADGRTPNEAFENVKNVISEWIETARAASRKIPETSFGIENF</sequence>
<gene>
    <name evidence="1" type="ORF">DW740_10585</name>
</gene>
<dbReference type="RefSeq" id="WP_015541218.1">
    <property type="nucleotide sequence ID" value="NZ_CABJFK010000008.1"/>
</dbReference>
<name>A0A414J473_9FIRM</name>
<dbReference type="EMBL" id="QSKF01000008">
    <property type="protein sequence ID" value="RHE39196.1"/>
    <property type="molecule type" value="Genomic_DNA"/>
</dbReference>